<keyword evidence="3" id="KW-1185">Reference proteome</keyword>
<reference evidence="2 3" key="1">
    <citation type="submission" date="2016-02" db="EMBL/GenBank/DDBJ databases">
        <title>Genome analysis of coral dinoflagellate symbionts highlights evolutionary adaptations to a symbiotic lifestyle.</title>
        <authorList>
            <person name="Aranda M."/>
            <person name="Li Y."/>
            <person name="Liew Y.J."/>
            <person name="Baumgarten S."/>
            <person name="Simakov O."/>
            <person name="Wilson M."/>
            <person name="Piel J."/>
            <person name="Ashoor H."/>
            <person name="Bougouffa S."/>
            <person name="Bajic V.B."/>
            <person name="Ryu T."/>
            <person name="Ravasi T."/>
            <person name="Bayer T."/>
            <person name="Micklem G."/>
            <person name="Kim H."/>
            <person name="Bhak J."/>
            <person name="Lajeunesse T.C."/>
            <person name="Voolstra C.R."/>
        </authorList>
    </citation>
    <scope>NUCLEOTIDE SEQUENCE [LARGE SCALE GENOMIC DNA]</scope>
    <source>
        <strain evidence="2 3">CCMP2467</strain>
    </source>
</reference>
<accession>A0A1Q9CU42</accession>
<dbReference type="InterPro" id="IPR056393">
    <property type="entry name" value="AprA-like_MT2"/>
</dbReference>
<organism evidence="2 3">
    <name type="scientific">Symbiodinium microadriaticum</name>
    <name type="common">Dinoflagellate</name>
    <name type="synonym">Zooxanthella microadriatica</name>
    <dbReference type="NCBI Taxonomy" id="2951"/>
    <lineage>
        <taxon>Eukaryota</taxon>
        <taxon>Sar</taxon>
        <taxon>Alveolata</taxon>
        <taxon>Dinophyceae</taxon>
        <taxon>Suessiales</taxon>
        <taxon>Symbiodiniaceae</taxon>
        <taxon>Symbiodinium</taxon>
    </lineage>
</organism>
<sequence>MAGSGNTELLQKSCGMNIQSKKVMMLDIPTTQRFINDCVSFHFDIVQGMSRQYMTSPVAFAMGRCPRALAPGLRSRNVQTYPEDGKYCRMINQHLVRTRSFNKTGWGRGHM</sequence>
<dbReference type="EMBL" id="LSRX01000917">
    <property type="protein sequence ID" value="OLP86431.1"/>
    <property type="molecule type" value="Genomic_DNA"/>
</dbReference>
<evidence type="ECO:0000259" key="1">
    <source>
        <dbReference type="Pfam" id="PF23525"/>
    </source>
</evidence>
<dbReference type="Pfam" id="PF23525">
    <property type="entry name" value="Methyltransf_36"/>
    <property type="match status" value="1"/>
</dbReference>
<proteinExistence type="predicted"/>
<dbReference type="OrthoDB" id="10306675at2759"/>
<protein>
    <recommendedName>
        <fullName evidence="1">AprA-like MT2-like domain-containing protein</fullName>
    </recommendedName>
</protein>
<evidence type="ECO:0000313" key="3">
    <source>
        <dbReference type="Proteomes" id="UP000186817"/>
    </source>
</evidence>
<comment type="caution">
    <text evidence="2">The sequence shown here is derived from an EMBL/GenBank/DDBJ whole genome shotgun (WGS) entry which is preliminary data.</text>
</comment>
<evidence type="ECO:0000313" key="2">
    <source>
        <dbReference type="EMBL" id="OLP86431.1"/>
    </source>
</evidence>
<name>A0A1Q9CU42_SYMMI</name>
<dbReference type="Proteomes" id="UP000186817">
    <property type="component" value="Unassembled WGS sequence"/>
</dbReference>
<gene>
    <name evidence="2" type="ORF">AK812_SmicGene32459</name>
</gene>
<dbReference type="AlphaFoldDB" id="A0A1Q9CU42"/>
<feature type="domain" description="AprA-like MT2-like" evidence="1">
    <location>
        <begin position="23"/>
        <end position="91"/>
    </location>
</feature>